<dbReference type="PANTHER" id="PTHR11985">
    <property type="entry name" value="GLYCEROL-3-PHOSPHATE DEHYDROGENASE"/>
    <property type="match status" value="1"/>
</dbReference>
<comment type="catalytic activity">
    <reaction evidence="6">
        <text>a quinone + sn-glycerol 3-phosphate = dihydroxyacetone phosphate + a quinol</text>
        <dbReference type="Rhea" id="RHEA:18977"/>
        <dbReference type="ChEBI" id="CHEBI:24646"/>
        <dbReference type="ChEBI" id="CHEBI:57597"/>
        <dbReference type="ChEBI" id="CHEBI:57642"/>
        <dbReference type="ChEBI" id="CHEBI:132124"/>
        <dbReference type="EC" id="1.1.5.3"/>
    </reaction>
</comment>
<reference evidence="9 10" key="1">
    <citation type="submission" date="2016-12" db="EMBL/GenBank/DDBJ databases">
        <title>Comparative genomics of Bartonella apis.</title>
        <authorList>
            <person name="Engel P."/>
        </authorList>
    </citation>
    <scope>NUCLEOTIDE SEQUENCE [LARGE SCALE GENOMIC DNA]</scope>
    <source>
        <strain evidence="9 10">PEB0149</strain>
    </source>
</reference>
<evidence type="ECO:0000313" key="10">
    <source>
        <dbReference type="Proteomes" id="UP000187344"/>
    </source>
</evidence>
<comment type="caution">
    <text evidence="9">The sequence shown here is derived from an EMBL/GenBank/DDBJ whole genome shotgun (WGS) entry which is preliminary data.</text>
</comment>
<comment type="cofactor">
    <cofactor evidence="1 6">
        <name>FAD</name>
        <dbReference type="ChEBI" id="CHEBI:57692"/>
    </cofactor>
</comment>
<dbReference type="Proteomes" id="UP000187344">
    <property type="component" value="Unassembled WGS sequence"/>
</dbReference>
<feature type="domain" description="Alpha-glycerophosphate oxidase C-terminal" evidence="8">
    <location>
        <begin position="387"/>
        <end position="492"/>
    </location>
</feature>
<dbReference type="PRINTS" id="PR01001">
    <property type="entry name" value="FADG3PDH"/>
</dbReference>
<dbReference type="Gene3D" id="6.10.250.1890">
    <property type="match status" value="1"/>
</dbReference>
<dbReference type="GO" id="GO:0004368">
    <property type="term" value="F:glycerol-3-phosphate dehydrogenase (quinone) activity"/>
    <property type="evidence" value="ECO:0007669"/>
    <property type="project" value="UniProtKB-EC"/>
</dbReference>
<dbReference type="PANTHER" id="PTHR11985:SF15">
    <property type="entry name" value="GLYCEROL-3-PHOSPHATE DEHYDROGENASE, MITOCHONDRIAL"/>
    <property type="match status" value="1"/>
</dbReference>
<dbReference type="InterPro" id="IPR031656">
    <property type="entry name" value="DAO_C"/>
</dbReference>
<keyword evidence="4" id="KW-0274">FAD</keyword>
<dbReference type="GO" id="GO:0009331">
    <property type="term" value="C:glycerol-3-phosphate dehydrogenase (FAD) complex"/>
    <property type="evidence" value="ECO:0007669"/>
    <property type="project" value="UniProtKB-UniRule"/>
</dbReference>
<dbReference type="GeneID" id="92990841"/>
<dbReference type="PROSITE" id="PS00977">
    <property type="entry name" value="FAD_G3PDH_1"/>
    <property type="match status" value="1"/>
</dbReference>
<evidence type="ECO:0000256" key="4">
    <source>
        <dbReference type="ARBA" id="ARBA00022827"/>
    </source>
</evidence>
<dbReference type="AlphaFoldDB" id="A0A1R0FC09"/>
<evidence type="ECO:0000256" key="2">
    <source>
        <dbReference type="ARBA" id="ARBA00007330"/>
    </source>
</evidence>
<dbReference type="OrthoDB" id="9766796at2"/>
<dbReference type="Pfam" id="PF16901">
    <property type="entry name" value="DAO_C"/>
    <property type="match status" value="1"/>
</dbReference>
<dbReference type="Gene3D" id="3.50.50.60">
    <property type="entry name" value="FAD/NAD(P)-binding domain"/>
    <property type="match status" value="1"/>
</dbReference>
<dbReference type="InterPro" id="IPR036188">
    <property type="entry name" value="FAD/NAD-bd_sf"/>
</dbReference>
<dbReference type="Pfam" id="PF01266">
    <property type="entry name" value="DAO"/>
    <property type="match status" value="1"/>
</dbReference>
<keyword evidence="5 6" id="KW-0560">Oxidoreductase</keyword>
<dbReference type="InterPro" id="IPR006076">
    <property type="entry name" value="FAD-dep_OxRdtase"/>
</dbReference>
<protein>
    <recommendedName>
        <fullName evidence="6">Glycerol-3-phosphate dehydrogenase</fullName>
        <ecNumber evidence="6">1.1.5.3</ecNumber>
    </recommendedName>
</protein>
<dbReference type="InterPro" id="IPR038299">
    <property type="entry name" value="DAO_C_sf"/>
</dbReference>
<dbReference type="EC" id="1.1.5.3" evidence="6"/>
<dbReference type="NCBIfam" id="NF009906">
    <property type="entry name" value="PRK13369.1"/>
    <property type="match status" value="1"/>
</dbReference>
<dbReference type="SUPFAM" id="SSF54373">
    <property type="entry name" value="FAD-linked reductases, C-terminal domain"/>
    <property type="match status" value="1"/>
</dbReference>
<dbReference type="RefSeq" id="WP_075869655.1">
    <property type="nucleotide sequence ID" value="NZ_CALYQA010000005.1"/>
</dbReference>
<evidence type="ECO:0000313" key="9">
    <source>
        <dbReference type="EMBL" id="OLY44536.1"/>
    </source>
</evidence>
<dbReference type="Gene3D" id="1.10.8.870">
    <property type="entry name" value="Alpha-glycerophosphate oxidase, cap domain"/>
    <property type="match status" value="1"/>
</dbReference>
<accession>A0A1R0FC09</accession>
<evidence type="ECO:0000256" key="5">
    <source>
        <dbReference type="ARBA" id="ARBA00023002"/>
    </source>
</evidence>
<evidence type="ECO:0000259" key="7">
    <source>
        <dbReference type="Pfam" id="PF01266"/>
    </source>
</evidence>
<dbReference type="InterPro" id="IPR000447">
    <property type="entry name" value="G3P_DH_FAD-dep"/>
</dbReference>
<dbReference type="EMBL" id="LXYT01000001">
    <property type="protein sequence ID" value="OLY44536.1"/>
    <property type="molecule type" value="Genomic_DNA"/>
</dbReference>
<name>A0A1R0FC09_9HYPH</name>
<comment type="similarity">
    <text evidence="2 6">Belongs to the FAD-dependent glycerol-3-phosphate dehydrogenase family.</text>
</comment>
<feature type="domain" description="FAD dependent oxidoreductase" evidence="7">
    <location>
        <begin position="8"/>
        <end position="335"/>
    </location>
</feature>
<keyword evidence="3 6" id="KW-0285">Flavoprotein</keyword>
<evidence type="ECO:0000256" key="6">
    <source>
        <dbReference type="RuleBase" id="RU361217"/>
    </source>
</evidence>
<dbReference type="SUPFAM" id="SSF51905">
    <property type="entry name" value="FAD/NAD(P)-binding domain"/>
    <property type="match status" value="1"/>
</dbReference>
<evidence type="ECO:0000256" key="1">
    <source>
        <dbReference type="ARBA" id="ARBA00001974"/>
    </source>
</evidence>
<proteinExistence type="inferred from homology"/>
<gene>
    <name evidence="9" type="ORF">PEB0149_020060</name>
</gene>
<dbReference type="Gene3D" id="3.30.9.10">
    <property type="entry name" value="D-Amino Acid Oxidase, subunit A, domain 2"/>
    <property type="match status" value="1"/>
</dbReference>
<dbReference type="GO" id="GO:0046168">
    <property type="term" value="P:glycerol-3-phosphate catabolic process"/>
    <property type="evidence" value="ECO:0007669"/>
    <property type="project" value="TreeGrafter"/>
</dbReference>
<organism evidence="9 10">
    <name type="scientific">Bartonella apis</name>
    <dbReference type="NCBI Taxonomy" id="1686310"/>
    <lineage>
        <taxon>Bacteria</taxon>
        <taxon>Pseudomonadati</taxon>
        <taxon>Pseudomonadota</taxon>
        <taxon>Alphaproteobacteria</taxon>
        <taxon>Hyphomicrobiales</taxon>
        <taxon>Bartonellaceae</taxon>
        <taxon>Bartonella</taxon>
    </lineage>
</organism>
<sequence>MKNEKHYDLFVIGGGVNGCGVARDAVGRGYSVGLAEMNDLASGTSSASTKLIHGGLRYLEQYAFRLVREALMEREVIWHMAPHLVRPLRFILPYNKGLRPAWMLRLGLFIYDHLGSRHQELWRTKVLDLTKEYSESLKPGFVKGFEYSDARVDDARLVVANARHAARLGADIMVRTEVVSLKADGKKWKIGLKNKLNGEEWTVTADYLANMAGPWINHVLQDALGFKGHPPVRLVKGSHIVVPKLYQHDRAFIFQNKDGRIVFAIPYQEDFTLIGTTDCDYKGDPAKVHISDEEIDYICSAASEYFTKPVLRESIVWAYSGVRPLYDDGASKAQEATRDYVLKEMRENDGPIMLNAFGGKITTFRKLSEDALVFIEKALGKRKPAWTASVSLPGGDFPHDSLSVMEARVASILPDLDAKTHRRLARNYGTEALEIFDNGKKDKGQHFGHGLYEAEVQWMMREEWAKDVDDVLWRRSKLGLYFNDEEKEALRQYLEKHKTV</sequence>
<keyword evidence="10" id="KW-1185">Reference proteome</keyword>
<dbReference type="NCBIfam" id="NF008899">
    <property type="entry name" value="PRK12266.1"/>
    <property type="match status" value="1"/>
</dbReference>
<evidence type="ECO:0000259" key="8">
    <source>
        <dbReference type="Pfam" id="PF16901"/>
    </source>
</evidence>
<evidence type="ECO:0000256" key="3">
    <source>
        <dbReference type="ARBA" id="ARBA00022630"/>
    </source>
</evidence>